<reference evidence="2 3" key="1">
    <citation type="submission" date="2024-02" db="EMBL/GenBank/DDBJ databases">
        <authorList>
            <person name="Chen Y."/>
            <person name="Shah S."/>
            <person name="Dougan E. K."/>
            <person name="Thang M."/>
            <person name="Chan C."/>
        </authorList>
    </citation>
    <scope>NUCLEOTIDE SEQUENCE [LARGE SCALE GENOMIC DNA]</scope>
</reference>
<proteinExistence type="predicted"/>
<comment type="caution">
    <text evidence="2">The sequence shown here is derived from an EMBL/GenBank/DDBJ whole genome shotgun (WGS) entry which is preliminary data.</text>
</comment>
<evidence type="ECO:0000256" key="1">
    <source>
        <dbReference type="SAM" id="MobiDB-lite"/>
    </source>
</evidence>
<accession>A0ABP0JQ60</accession>
<dbReference type="Proteomes" id="UP001642484">
    <property type="component" value="Unassembled WGS sequence"/>
</dbReference>
<sequence>MAEMGKSELQEEFSVFVLELPAGDTPEEGTTQALALVVLRRRNGLLLAVLVGYFSEEVLAEGLVATSDAQVGQSMPMTLPAGEMLDISSGEPPSPLQDATVDLVLVDVTADIWDHLIPFNYQHYDLQALHTFNADQPHMLPMANELTAAAWAWIMDPSSGERVGFYSAQEEFPGTPPRTPRGRKSPKAKAAPGTGGGEGEAKPDAKKGKPTVASLAAVLEGVSATLPQIMSELKTLRERADLMEGQITTGTSRPSALRQPLGNLATTGSSGVAKDLSGLLQEMPPPRSSLTRTPTKGSAVSFATHHSAIKDSGELEKEKLEEERNPDLTRAILAHSQALSTLVTQMATGDFSLDSGLWERYGQGGGRAVIPGADEKASVLKRGILELDAVELSTSSNAFDDDPYTGGPKDYQNAKVGEISCDPSSLPTQPYTSLCASRLKLVGTGAWDLAAHLQDELWLPFVEPKIVQHDLGPDFDNGPNLGQENRAENLAVAKLWSTRNLLTLVEDPPYMDSFTRIFNAYKNSEVDRQIGDRRLANSTEHSICGPSRFLPGGYLIANISVPPGKRAVGAITDRKDFYHQAAATRERER</sequence>
<evidence type="ECO:0000313" key="3">
    <source>
        <dbReference type="Proteomes" id="UP001642484"/>
    </source>
</evidence>
<evidence type="ECO:0000313" key="2">
    <source>
        <dbReference type="EMBL" id="CAK9016601.1"/>
    </source>
</evidence>
<organism evidence="2 3">
    <name type="scientific">Durusdinium trenchii</name>
    <dbReference type="NCBI Taxonomy" id="1381693"/>
    <lineage>
        <taxon>Eukaryota</taxon>
        <taxon>Sar</taxon>
        <taxon>Alveolata</taxon>
        <taxon>Dinophyceae</taxon>
        <taxon>Suessiales</taxon>
        <taxon>Symbiodiniaceae</taxon>
        <taxon>Durusdinium</taxon>
    </lineage>
</organism>
<gene>
    <name evidence="2" type="ORF">CCMP2556_LOCUS12565</name>
</gene>
<dbReference type="EMBL" id="CAXAMN010006114">
    <property type="protein sequence ID" value="CAK9016601.1"/>
    <property type="molecule type" value="Genomic_DNA"/>
</dbReference>
<protein>
    <submittedName>
        <fullName evidence="2">Uncharacterized protein</fullName>
    </submittedName>
</protein>
<feature type="region of interest" description="Disordered" evidence="1">
    <location>
        <begin position="169"/>
        <end position="208"/>
    </location>
</feature>
<keyword evidence="3" id="KW-1185">Reference proteome</keyword>
<name>A0ABP0JQ60_9DINO</name>